<dbReference type="EMBL" id="CM001220">
    <property type="protein sequence ID" value="KEH30373.1"/>
    <property type="molecule type" value="Genomic_DNA"/>
</dbReference>
<gene>
    <name evidence="4" type="primary">25492695</name>
    <name evidence="2" type="ordered locus">MTR_4g068850</name>
    <name evidence="3" type="ORF">MtrunA17_Chr4g0034291</name>
</gene>
<dbReference type="Pfam" id="PF14009">
    <property type="entry name" value="PADRE"/>
    <property type="match status" value="1"/>
</dbReference>
<dbReference type="HOGENOM" id="CLU_088728_2_0_1"/>
<dbReference type="KEGG" id="mtr:25492695"/>
<dbReference type="AlphaFoldDB" id="I3SPG4"/>
<dbReference type="OrthoDB" id="1919386at2759"/>
<protein>
    <submittedName>
        <fullName evidence="2">DUF4228 domain protein</fullName>
    </submittedName>
</protein>
<organism evidence="1">
    <name type="scientific">Medicago truncatula</name>
    <name type="common">Barrel medic</name>
    <name type="synonym">Medicago tribuloides</name>
    <dbReference type="NCBI Taxonomy" id="3880"/>
    <lineage>
        <taxon>Eukaryota</taxon>
        <taxon>Viridiplantae</taxon>
        <taxon>Streptophyta</taxon>
        <taxon>Embryophyta</taxon>
        <taxon>Tracheophyta</taxon>
        <taxon>Spermatophyta</taxon>
        <taxon>Magnoliopsida</taxon>
        <taxon>eudicotyledons</taxon>
        <taxon>Gunneridae</taxon>
        <taxon>Pentapetalae</taxon>
        <taxon>rosids</taxon>
        <taxon>fabids</taxon>
        <taxon>Fabales</taxon>
        <taxon>Fabaceae</taxon>
        <taxon>Papilionoideae</taxon>
        <taxon>50 kb inversion clade</taxon>
        <taxon>NPAAA clade</taxon>
        <taxon>Hologalegina</taxon>
        <taxon>IRL clade</taxon>
        <taxon>Trifolieae</taxon>
        <taxon>Medicago</taxon>
    </lineage>
</organism>
<dbReference type="Proteomes" id="UP000002051">
    <property type="component" value="Chromosome 4"/>
</dbReference>
<reference evidence="4" key="4">
    <citation type="submission" date="2015-04" db="UniProtKB">
        <authorList>
            <consortium name="EnsemblPlants"/>
        </authorList>
    </citation>
    <scope>IDENTIFICATION</scope>
    <source>
        <strain evidence="4">cv. Jemalong A17</strain>
    </source>
</reference>
<reference evidence="6" key="5">
    <citation type="journal article" date="2018" name="Nat. Plants">
        <title>Whole-genome landscape of Medicago truncatula symbiotic genes.</title>
        <authorList>
            <person name="Pecrix Y."/>
            <person name="Staton S.E."/>
            <person name="Sallet E."/>
            <person name="Lelandais-Briere C."/>
            <person name="Moreau S."/>
            <person name="Carrere S."/>
            <person name="Blein T."/>
            <person name="Jardinaud M.F."/>
            <person name="Latrasse D."/>
            <person name="Zouine M."/>
            <person name="Zahm M."/>
            <person name="Kreplak J."/>
            <person name="Mayjonade B."/>
            <person name="Satge C."/>
            <person name="Perez M."/>
            <person name="Cauet S."/>
            <person name="Marande W."/>
            <person name="Chantry-Darmon C."/>
            <person name="Lopez-Roques C."/>
            <person name="Bouchez O."/>
            <person name="Berard A."/>
            <person name="Debelle F."/>
            <person name="Munos S."/>
            <person name="Bendahmane A."/>
            <person name="Berges H."/>
            <person name="Niebel A."/>
            <person name="Buitink J."/>
            <person name="Frugier F."/>
            <person name="Benhamed M."/>
            <person name="Crespi M."/>
            <person name="Gouzy J."/>
            <person name="Gamas P."/>
        </authorList>
    </citation>
    <scope>NUCLEOTIDE SEQUENCE [LARGE SCALE GENOMIC DNA]</scope>
    <source>
        <strain evidence="6">cv. Jemalong A17</strain>
    </source>
</reference>
<dbReference type="EMBL" id="BT142362">
    <property type="protein sequence ID" value="AFK42156.1"/>
    <property type="molecule type" value="mRNA"/>
</dbReference>
<proteinExistence type="evidence at transcript level"/>
<keyword evidence="5" id="KW-1185">Reference proteome</keyword>
<reference evidence="1" key="2">
    <citation type="submission" date="2012-05" db="EMBL/GenBank/DDBJ databases">
        <authorList>
            <person name="Krishnakumar V."/>
            <person name="Cheung F."/>
            <person name="Xiao Y."/>
            <person name="Chan A."/>
            <person name="Moskal W.A."/>
            <person name="Town C.D."/>
        </authorList>
    </citation>
    <scope>NUCLEOTIDE SEQUENCE</scope>
</reference>
<evidence type="ECO:0000313" key="5">
    <source>
        <dbReference type="Proteomes" id="UP000002051"/>
    </source>
</evidence>
<dbReference type="InterPro" id="IPR025322">
    <property type="entry name" value="PADRE_dom"/>
</dbReference>
<dbReference type="PANTHER" id="PTHR33052">
    <property type="entry name" value="DUF4228 DOMAIN PROTEIN-RELATED"/>
    <property type="match status" value="1"/>
</dbReference>
<reference evidence="3" key="6">
    <citation type="journal article" date="2018" name="Nat. Plants">
        <title>Whole-genome landscape of Medicago truncatula symbiotic genes.</title>
        <authorList>
            <person name="Pecrix Y."/>
            <person name="Gamas P."/>
            <person name="Carrere S."/>
        </authorList>
    </citation>
    <scope>NUCLEOTIDE SEQUENCE</scope>
    <source>
        <tissue evidence="3">Leaves</tissue>
    </source>
</reference>
<dbReference type="EnsemblPlants" id="KEH30373">
    <property type="protein sequence ID" value="KEH30373"/>
    <property type="gene ID" value="MTR_4g068850"/>
</dbReference>
<evidence type="ECO:0000313" key="2">
    <source>
        <dbReference type="EMBL" id="KEH30373.1"/>
    </source>
</evidence>
<dbReference type="Proteomes" id="UP000265566">
    <property type="component" value="Chromosome 4"/>
</dbReference>
<reference evidence="2 5" key="3">
    <citation type="journal article" date="2014" name="BMC Genomics">
        <title>An improved genome release (version Mt4.0) for the model legume Medicago truncatula.</title>
        <authorList>
            <person name="Tang H."/>
            <person name="Krishnakumar V."/>
            <person name="Bidwell S."/>
            <person name="Rosen B."/>
            <person name="Chan A."/>
            <person name="Zhou S."/>
            <person name="Gentzbittel L."/>
            <person name="Childs K.L."/>
            <person name="Yandell M."/>
            <person name="Gundlach H."/>
            <person name="Mayer K.F."/>
            <person name="Schwartz D.C."/>
            <person name="Town C.D."/>
        </authorList>
    </citation>
    <scope>GENOME REANNOTATION</scope>
    <source>
        <strain evidence="2">A17</strain>
        <strain evidence="4 5">cv. Jemalong A17</strain>
    </source>
</reference>
<accession>I3SPG4</accession>
<dbReference type="STRING" id="3880.I3SPG4"/>
<sequence>MGSCASNLYASKGGENKSTFVNIVLSNGKLQQFKEPIKAWHVLSQNPNHFICSSESMYVGSPFHPVLPNQELQLDHIYFLLPLSKSNVSLSLQDLCSLAIKANTALVNDPNSMLKPSSVSEIRNFQTYPILSNVSLGYSH</sequence>
<evidence type="ECO:0000313" key="6">
    <source>
        <dbReference type="Proteomes" id="UP000265566"/>
    </source>
</evidence>
<name>I3SPG4_MEDTR</name>
<dbReference type="EMBL" id="PSQE01000004">
    <property type="protein sequence ID" value="RHN61223.1"/>
    <property type="molecule type" value="Genomic_DNA"/>
</dbReference>
<evidence type="ECO:0000313" key="4">
    <source>
        <dbReference type="EnsemblPlants" id="KEH30373"/>
    </source>
</evidence>
<evidence type="ECO:0000313" key="3">
    <source>
        <dbReference type="EMBL" id="RHN61223.1"/>
    </source>
</evidence>
<reference evidence="2 5" key="1">
    <citation type="journal article" date="2011" name="Nature">
        <title>The Medicago genome provides insight into the evolution of rhizobial symbioses.</title>
        <authorList>
            <person name="Young N.D."/>
            <person name="Debelle F."/>
            <person name="Oldroyd G.E."/>
            <person name="Geurts R."/>
            <person name="Cannon S.B."/>
            <person name="Udvardi M.K."/>
            <person name="Benedito V.A."/>
            <person name="Mayer K.F."/>
            <person name="Gouzy J."/>
            <person name="Schoof H."/>
            <person name="Van de Peer Y."/>
            <person name="Proost S."/>
            <person name="Cook D.R."/>
            <person name="Meyers B.C."/>
            <person name="Spannagl M."/>
            <person name="Cheung F."/>
            <person name="De Mita S."/>
            <person name="Krishnakumar V."/>
            <person name="Gundlach H."/>
            <person name="Zhou S."/>
            <person name="Mudge J."/>
            <person name="Bharti A.K."/>
            <person name="Murray J.D."/>
            <person name="Naoumkina M.A."/>
            <person name="Rosen B."/>
            <person name="Silverstein K.A."/>
            <person name="Tang H."/>
            <person name="Rombauts S."/>
            <person name="Zhao P.X."/>
            <person name="Zhou P."/>
            <person name="Barbe V."/>
            <person name="Bardou P."/>
            <person name="Bechner M."/>
            <person name="Bellec A."/>
            <person name="Berger A."/>
            <person name="Berges H."/>
            <person name="Bidwell S."/>
            <person name="Bisseling T."/>
            <person name="Choisne N."/>
            <person name="Couloux A."/>
            <person name="Denny R."/>
            <person name="Deshpande S."/>
            <person name="Dai X."/>
            <person name="Doyle J.J."/>
            <person name="Dudez A.M."/>
            <person name="Farmer A.D."/>
            <person name="Fouteau S."/>
            <person name="Franken C."/>
            <person name="Gibelin C."/>
            <person name="Gish J."/>
            <person name="Goldstein S."/>
            <person name="Gonzalez A.J."/>
            <person name="Green P.J."/>
            <person name="Hallab A."/>
            <person name="Hartog M."/>
            <person name="Hua A."/>
            <person name="Humphray S.J."/>
            <person name="Jeong D.H."/>
            <person name="Jing Y."/>
            <person name="Jocker A."/>
            <person name="Kenton S.M."/>
            <person name="Kim D.J."/>
            <person name="Klee K."/>
            <person name="Lai H."/>
            <person name="Lang C."/>
            <person name="Lin S."/>
            <person name="Macmil S.L."/>
            <person name="Magdelenat G."/>
            <person name="Matthews L."/>
            <person name="McCorrison J."/>
            <person name="Monaghan E.L."/>
            <person name="Mun J.H."/>
            <person name="Najar F.Z."/>
            <person name="Nicholson C."/>
            <person name="Noirot C."/>
            <person name="O'Bleness M."/>
            <person name="Paule C.R."/>
            <person name="Poulain J."/>
            <person name="Prion F."/>
            <person name="Qin B."/>
            <person name="Qu C."/>
            <person name="Retzel E.F."/>
            <person name="Riddle C."/>
            <person name="Sallet E."/>
            <person name="Samain S."/>
            <person name="Samson N."/>
            <person name="Sanders I."/>
            <person name="Saurat O."/>
            <person name="Scarpelli C."/>
            <person name="Schiex T."/>
            <person name="Segurens B."/>
            <person name="Severin A.J."/>
            <person name="Sherrier D.J."/>
            <person name="Shi R."/>
            <person name="Sims S."/>
            <person name="Singer S.R."/>
            <person name="Sinharoy S."/>
            <person name="Sterck L."/>
            <person name="Viollet A."/>
            <person name="Wang B.B."/>
            <person name="Wang K."/>
            <person name="Wang M."/>
            <person name="Wang X."/>
            <person name="Warfsmann J."/>
            <person name="Weissenbach J."/>
            <person name="White D.D."/>
            <person name="White J.D."/>
            <person name="Wiley G.B."/>
            <person name="Wincker P."/>
            <person name="Xing Y."/>
            <person name="Yang L."/>
            <person name="Yao Z."/>
            <person name="Ying F."/>
            <person name="Zhai J."/>
            <person name="Zhou L."/>
            <person name="Zuber A."/>
            <person name="Denarie J."/>
            <person name="Dixon R.A."/>
            <person name="May G.D."/>
            <person name="Schwartz D.C."/>
            <person name="Rogers J."/>
            <person name="Quetier F."/>
            <person name="Town C.D."/>
            <person name="Roe B.A."/>
        </authorList>
    </citation>
    <scope>NUCLEOTIDE SEQUENCE [LARGE SCALE GENOMIC DNA]</scope>
    <source>
        <strain evidence="2">A17</strain>
        <strain evidence="4 5">cv. Jemalong A17</strain>
    </source>
</reference>
<dbReference type="Gramene" id="rna23663">
    <property type="protein sequence ID" value="RHN61223.1"/>
    <property type="gene ID" value="gene23663"/>
</dbReference>
<evidence type="ECO:0000313" key="1">
    <source>
        <dbReference type="EMBL" id="AFK42156.1"/>
    </source>
</evidence>